<dbReference type="PATRIC" id="fig|1129367.4.peg.2281"/>
<dbReference type="EMBL" id="AUXW01000141">
    <property type="protein sequence ID" value="KKE83798.1"/>
    <property type="molecule type" value="Genomic_DNA"/>
</dbReference>
<gene>
    <name evidence="1" type="ORF">N479_12460</name>
</gene>
<organism evidence="1 2">
    <name type="scientific">Pseudoalteromonas luteoviolacea S4054</name>
    <dbReference type="NCBI Taxonomy" id="1129367"/>
    <lineage>
        <taxon>Bacteria</taxon>
        <taxon>Pseudomonadati</taxon>
        <taxon>Pseudomonadota</taxon>
        <taxon>Gammaproteobacteria</taxon>
        <taxon>Alteromonadales</taxon>
        <taxon>Pseudoalteromonadaceae</taxon>
        <taxon>Pseudoalteromonas</taxon>
    </lineage>
</organism>
<name>A0A0F6ACA4_9GAMM</name>
<sequence length="87" mass="9814">MSKVHIFGEGGTVVLLAEEVPINPGHYRKKTMVYIHPDLKQYNQMVSAVLAAHAQDKTVGFWSSGCSTNYFWGSSESMPRIRDLWVN</sequence>
<dbReference type="AlphaFoldDB" id="A0A0F6ACA4"/>
<evidence type="ECO:0000313" key="1">
    <source>
        <dbReference type="EMBL" id="KKE83798.1"/>
    </source>
</evidence>
<dbReference type="Proteomes" id="UP000033434">
    <property type="component" value="Unassembled WGS sequence"/>
</dbReference>
<reference evidence="1 2" key="1">
    <citation type="journal article" date="2015" name="BMC Genomics">
        <title>Genome mining reveals unlocked bioactive potential of marine Gram-negative bacteria.</title>
        <authorList>
            <person name="Machado H."/>
            <person name="Sonnenschein E.C."/>
            <person name="Melchiorsen J."/>
            <person name="Gram L."/>
        </authorList>
    </citation>
    <scope>NUCLEOTIDE SEQUENCE [LARGE SCALE GENOMIC DNA]</scope>
    <source>
        <strain evidence="1 2">S4054</strain>
    </source>
</reference>
<protein>
    <submittedName>
        <fullName evidence="1">Uncharacterized protein</fullName>
    </submittedName>
</protein>
<evidence type="ECO:0000313" key="2">
    <source>
        <dbReference type="Proteomes" id="UP000033434"/>
    </source>
</evidence>
<accession>A0A0F6ACA4</accession>
<dbReference type="RefSeq" id="WP_046355937.1">
    <property type="nucleotide sequence ID" value="NZ_AUXW01000141.1"/>
</dbReference>
<comment type="caution">
    <text evidence="1">The sequence shown here is derived from an EMBL/GenBank/DDBJ whole genome shotgun (WGS) entry which is preliminary data.</text>
</comment>
<proteinExistence type="predicted"/>